<reference evidence="1" key="1">
    <citation type="submission" date="2014-11" db="EMBL/GenBank/DDBJ databases">
        <authorList>
            <person name="Amaro Gonzalez C."/>
        </authorList>
    </citation>
    <scope>NUCLEOTIDE SEQUENCE</scope>
</reference>
<dbReference type="AlphaFoldDB" id="A0A0E9WEQ3"/>
<evidence type="ECO:0000313" key="1">
    <source>
        <dbReference type="EMBL" id="JAH88766.1"/>
    </source>
</evidence>
<reference evidence="1" key="2">
    <citation type="journal article" date="2015" name="Fish Shellfish Immunol.">
        <title>Early steps in the European eel (Anguilla anguilla)-Vibrio vulnificus interaction in the gills: Role of the RtxA13 toxin.</title>
        <authorList>
            <person name="Callol A."/>
            <person name="Pajuelo D."/>
            <person name="Ebbesson L."/>
            <person name="Teles M."/>
            <person name="MacKenzie S."/>
            <person name="Amaro C."/>
        </authorList>
    </citation>
    <scope>NUCLEOTIDE SEQUENCE</scope>
</reference>
<accession>A0A0E9WEQ3</accession>
<organism evidence="1">
    <name type="scientific">Anguilla anguilla</name>
    <name type="common">European freshwater eel</name>
    <name type="synonym">Muraena anguilla</name>
    <dbReference type="NCBI Taxonomy" id="7936"/>
    <lineage>
        <taxon>Eukaryota</taxon>
        <taxon>Metazoa</taxon>
        <taxon>Chordata</taxon>
        <taxon>Craniata</taxon>
        <taxon>Vertebrata</taxon>
        <taxon>Euteleostomi</taxon>
        <taxon>Actinopterygii</taxon>
        <taxon>Neopterygii</taxon>
        <taxon>Teleostei</taxon>
        <taxon>Anguilliformes</taxon>
        <taxon>Anguillidae</taxon>
        <taxon>Anguilla</taxon>
    </lineage>
</organism>
<sequence>MFRLAVAVGLFLRREKRTRTPLGAVTLHGRDRWDLRGWFCASCPGFQA</sequence>
<dbReference type="EMBL" id="GBXM01019811">
    <property type="protein sequence ID" value="JAH88766.1"/>
    <property type="molecule type" value="Transcribed_RNA"/>
</dbReference>
<protein>
    <submittedName>
        <fullName evidence="1">Uncharacterized protein</fullName>
    </submittedName>
</protein>
<proteinExistence type="predicted"/>
<name>A0A0E9WEQ3_ANGAN</name>